<feature type="domain" description="DUF2510" evidence="3">
    <location>
        <begin position="8"/>
        <end position="44"/>
    </location>
</feature>
<reference evidence="4 5" key="1">
    <citation type="journal article" date="2019" name="Int. J. Syst. Evol. Microbiol.">
        <title>The Global Catalogue of Microorganisms (GCM) 10K type strain sequencing project: providing services to taxonomists for standard genome sequencing and annotation.</title>
        <authorList>
            <consortium name="The Broad Institute Genomics Platform"/>
            <consortium name="The Broad Institute Genome Sequencing Center for Infectious Disease"/>
            <person name="Wu L."/>
            <person name="Ma J."/>
        </authorList>
    </citation>
    <scope>NUCLEOTIDE SEQUENCE [LARGE SCALE GENOMIC DNA]</scope>
    <source>
        <strain evidence="4 5">JCM 14549</strain>
    </source>
</reference>
<feature type="region of interest" description="Disordered" evidence="1">
    <location>
        <begin position="95"/>
        <end position="149"/>
    </location>
</feature>
<organism evidence="4 5">
    <name type="scientific">Streptomyces cheonanensis</name>
    <dbReference type="NCBI Taxonomy" id="312720"/>
    <lineage>
        <taxon>Bacteria</taxon>
        <taxon>Bacillati</taxon>
        <taxon>Actinomycetota</taxon>
        <taxon>Actinomycetes</taxon>
        <taxon>Kitasatosporales</taxon>
        <taxon>Streptomycetaceae</taxon>
        <taxon>Streptomyces</taxon>
    </lineage>
</organism>
<feature type="compositionally biased region" description="Pro residues" evidence="1">
    <location>
        <begin position="41"/>
        <end position="53"/>
    </location>
</feature>
<evidence type="ECO:0000259" key="3">
    <source>
        <dbReference type="Pfam" id="PF10708"/>
    </source>
</evidence>
<feature type="transmembrane region" description="Helical" evidence="2">
    <location>
        <begin position="63"/>
        <end position="87"/>
    </location>
</feature>
<dbReference type="InterPro" id="IPR018929">
    <property type="entry name" value="DUF2510"/>
</dbReference>
<evidence type="ECO:0000256" key="2">
    <source>
        <dbReference type="SAM" id="Phobius"/>
    </source>
</evidence>
<dbReference type="Proteomes" id="UP001403094">
    <property type="component" value="Unassembled WGS sequence"/>
</dbReference>
<proteinExistence type="predicted"/>
<evidence type="ECO:0000256" key="1">
    <source>
        <dbReference type="SAM" id="MobiDB-lite"/>
    </source>
</evidence>
<comment type="caution">
    <text evidence="4">The sequence shown here is derived from an EMBL/GenBank/DDBJ whole genome shotgun (WGS) entry which is preliminary data.</text>
</comment>
<name>A0ABN2V3Q1_9ACTN</name>
<keyword evidence="5" id="KW-1185">Reference proteome</keyword>
<keyword evidence="2" id="KW-0472">Membrane</keyword>
<dbReference type="RefSeq" id="WP_346070094.1">
    <property type="nucleotide sequence ID" value="NZ_BAAANQ010000002.1"/>
</dbReference>
<feature type="region of interest" description="Disordered" evidence="1">
    <location>
        <begin position="275"/>
        <end position="298"/>
    </location>
</feature>
<keyword evidence="2" id="KW-1133">Transmembrane helix</keyword>
<feature type="region of interest" description="Disordered" evidence="1">
    <location>
        <begin position="1"/>
        <end position="60"/>
    </location>
</feature>
<accession>A0ABN2V3Q1</accession>
<gene>
    <name evidence="4" type="ORF">GCM10009757_16610</name>
</gene>
<evidence type="ECO:0000313" key="5">
    <source>
        <dbReference type="Proteomes" id="UP001403094"/>
    </source>
</evidence>
<evidence type="ECO:0000313" key="4">
    <source>
        <dbReference type="EMBL" id="GAA2047510.1"/>
    </source>
</evidence>
<dbReference type="Pfam" id="PF10708">
    <property type="entry name" value="DUF2510"/>
    <property type="match status" value="1"/>
</dbReference>
<feature type="compositionally biased region" description="Low complexity" evidence="1">
    <location>
        <begin position="12"/>
        <end position="23"/>
    </location>
</feature>
<sequence>MSADSSAPGWFPDPGHAGDGPAPERWWDGTAWTGETRAPAAPGPVASPGPPRRPSSGGARGRGAAVAVAVGSALMLAALVGGGALLLGNGADGTDGTDDAGDATAPASGPGPEGDREPAPGTAPLTRPGPGGLALPVLPGWQEHPPEAAGGGLLVTTGGYPCPADPARSCVTAGAFLGPAGATAGTDPRQAAEADIAAHIEESFGAATYDGVRAQEIVLAEETTVAGERGYRIRTLLTTGAGIDAYAESVVFPAPDGSGQLLALRFGFDLGGEAPPAGDMDRITAGIRPPDGDGSRTG</sequence>
<protein>
    <recommendedName>
        <fullName evidence="3">DUF2510 domain-containing protein</fullName>
    </recommendedName>
</protein>
<keyword evidence="2" id="KW-0812">Transmembrane</keyword>
<dbReference type="EMBL" id="BAAANQ010000002">
    <property type="protein sequence ID" value="GAA2047510.1"/>
    <property type="molecule type" value="Genomic_DNA"/>
</dbReference>